<evidence type="ECO:0000256" key="1">
    <source>
        <dbReference type="ARBA" id="ARBA00022478"/>
    </source>
</evidence>
<dbReference type="Pfam" id="PF04997">
    <property type="entry name" value="RNA_pol_Rpb1_1"/>
    <property type="match status" value="1"/>
</dbReference>
<dbReference type="Gene3D" id="1.10.40.90">
    <property type="match status" value="1"/>
</dbReference>
<dbReference type="Gene3D" id="1.10.1790.20">
    <property type="match status" value="1"/>
</dbReference>
<keyword evidence="1 7" id="KW-0240">DNA-directed RNA polymerase</keyword>
<evidence type="ECO:0000313" key="10">
    <source>
        <dbReference type="EMBL" id="MBS8121790.1"/>
    </source>
</evidence>
<comment type="function">
    <text evidence="7 8">DNA-dependent RNA polymerase catalyzes the transcription of DNA into RNA using the four ribonucleoside triphosphates as substrates.</text>
</comment>
<evidence type="ECO:0000256" key="3">
    <source>
        <dbReference type="ARBA" id="ARBA00022695"/>
    </source>
</evidence>
<keyword evidence="7" id="KW-0862">Zinc</keyword>
<keyword evidence="7" id="KW-0460">Magnesium</keyword>
<dbReference type="CDD" id="cd01609">
    <property type="entry name" value="RNAP_beta'_N"/>
    <property type="match status" value="1"/>
</dbReference>
<dbReference type="InterPro" id="IPR038120">
    <property type="entry name" value="Rpb1_funnel_sf"/>
</dbReference>
<feature type="binding site" evidence="7">
    <location>
        <position position="59"/>
    </location>
    <ligand>
        <name>Zn(2+)</name>
        <dbReference type="ChEBI" id="CHEBI:29105"/>
        <label>1</label>
    </ligand>
</feature>
<dbReference type="PANTHER" id="PTHR19376">
    <property type="entry name" value="DNA-DIRECTED RNA POLYMERASE"/>
    <property type="match status" value="1"/>
</dbReference>
<feature type="binding site" evidence="7">
    <location>
        <position position="919"/>
    </location>
    <ligand>
        <name>Zn(2+)</name>
        <dbReference type="ChEBI" id="CHEBI:29105"/>
        <label>2</label>
    </ligand>
</feature>
<dbReference type="PANTHER" id="PTHR19376:SF54">
    <property type="entry name" value="DNA-DIRECTED RNA POLYMERASE SUBUNIT BETA"/>
    <property type="match status" value="1"/>
</dbReference>
<proteinExistence type="inferred from homology"/>
<feature type="binding site" evidence="7">
    <location>
        <position position="922"/>
    </location>
    <ligand>
        <name>Zn(2+)</name>
        <dbReference type="ChEBI" id="CHEBI:29105"/>
        <label>2</label>
    </ligand>
</feature>
<evidence type="ECO:0000256" key="4">
    <source>
        <dbReference type="ARBA" id="ARBA00022723"/>
    </source>
</evidence>
<dbReference type="Gene3D" id="1.10.274.100">
    <property type="entry name" value="RNA polymerase Rpb1, domain 3"/>
    <property type="match status" value="1"/>
</dbReference>
<dbReference type="Proteomes" id="UP000680365">
    <property type="component" value="Unassembled WGS sequence"/>
</dbReference>
<feature type="binding site" evidence="7">
    <location>
        <position position="61"/>
    </location>
    <ligand>
        <name>Zn(2+)</name>
        <dbReference type="ChEBI" id="CHEBI:29105"/>
        <label>1</label>
    </ligand>
</feature>
<reference evidence="10 11" key="1">
    <citation type="journal article" date="2021" name="Nat. Commun.">
        <title>Reductive evolution and unique predatory mode in the CPR bacterium Vampirococcus lugosii.</title>
        <authorList>
            <person name="Moreira D."/>
            <person name="Zivanovic Y."/>
            <person name="Lopez-Archilla A.I."/>
            <person name="Iniesto M."/>
            <person name="Lopez-Garcia P."/>
        </authorList>
    </citation>
    <scope>NUCLEOTIDE SEQUENCE [LARGE SCALE GENOMIC DNA]</scope>
    <source>
        <strain evidence="10">Chiprana</strain>
    </source>
</reference>
<dbReference type="CDD" id="cd02655">
    <property type="entry name" value="RNAP_beta'_C"/>
    <property type="match status" value="1"/>
</dbReference>
<feature type="binding site" evidence="7">
    <location>
        <position position="77"/>
    </location>
    <ligand>
        <name>Zn(2+)</name>
        <dbReference type="ChEBI" id="CHEBI:29105"/>
        <label>1</label>
    </ligand>
</feature>
<comment type="cofactor">
    <cofactor evidence="7">
        <name>Zn(2+)</name>
        <dbReference type="ChEBI" id="CHEBI:29105"/>
    </cofactor>
    <text evidence="7">Binds 2 Zn(2+) ions per subunit.</text>
</comment>
<dbReference type="HAMAP" id="MF_01322">
    <property type="entry name" value="RNApol_bact_RpoC"/>
    <property type="match status" value="1"/>
</dbReference>
<dbReference type="Pfam" id="PF04983">
    <property type="entry name" value="RNA_pol_Rpb1_3"/>
    <property type="match status" value="1"/>
</dbReference>
<dbReference type="GO" id="GO:0003899">
    <property type="term" value="F:DNA-directed RNA polymerase activity"/>
    <property type="evidence" value="ECO:0007669"/>
    <property type="project" value="UniProtKB-EC"/>
</dbReference>
<dbReference type="InterPro" id="IPR044893">
    <property type="entry name" value="RNA_pol_Rpb1_clamp_domain"/>
</dbReference>
<protein>
    <recommendedName>
        <fullName evidence="7">DNA-directed RNA polymerase subunit beta'</fullName>
        <shortName evidence="7">RNAP subunit beta'</shortName>
        <ecNumber evidence="7">2.7.7.6</ecNumber>
    </recommendedName>
    <alternativeName>
        <fullName evidence="7">RNA polymerase subunit beta'</fullName>
    </alternativeName>
    <alternativeName>
        <fullName evidence="7">Transcriptase subunit beta'</fullName>
    </alternativeName>
</protein>
<gene>
    <name evidence="7" type="primary">rpoC</name>
    <name evidence="10" type="ORF">VAMP_25n122</name>
</gene>
<accession>A0ABS5QKN9</accession>
<feature type="binding site" evidence="7">
    <location>
        <position position="518"/>
    </location>
    <ligand>
        <name>Mg(2+)</name>
        <dbReference type="ChEBI" id="CHEBI:18420"/>
    </ligand>
</feature>
<dbReference type="EMBL" id="JAEDAM010000016">
    <property type="protein sequence ID" value="MBS8121790.1"/>
    <property type="molecule type" value="Genomic_DNA"/>
</dbReference>
<keyword evidence="2 7" id="KW-0808">Transferase</keyword>
<comment type="catalytic activity">
    <reaction evidence="6 7 8">
        <text>RNA(n) + a ribonucleoside 5'-triphosphate = RNA(n+1) + diphosphate</text>
        <dbReference type="Rhea" id="RHEA:21248"/>
        <dbReference type="Rhea" id="RHEA-COMP:14527"/>
        <dbReference type="Rhea" id="RHEA-COMP:17342"/>
        <dbReference type="ChEBI" id="CHEBI:33019"/>
        <dbReference type="ChEBI" id="CHEBI:61557"/>
        <dbReference type="ChEBI" id="CHEBI:140395"/>
        <dbReference type="EC" id="2.7.7.6"/>
    </reaction>
</comment>
<feature type="binding site" evidence="7">
    <location>
        <position position="520"/>
    </location>
    <ligand>
        <name>Mg(2+)</name>
        <dbReference type="ChEBI" id="CHEBI:18420"/>
    </ligand>
</feature>
<organism evidence="10 11">
    <name type="scientific">Candidatus Vampirococcus lugosii</name>
    <dbReference type="NCBI Taxonomy" id="2789015"/>
    <lineage>
        <taxon>Bacteria</taxon>
        <taxon>Candidatus Absconditibacteriota</taxon>
        <taxon>Vampirococcus</taxon>
    </lineage>
</organism>
<sequence length="1260" mass="141317">MINKNFDGLMVKLASPSDIKNWSSGVVTSPDTINYRTGKPKQGGLFCESIFGPIRNFECSCGKYKGVRYKGIVCERCGVEVTTSRVRRERMGHIELASPVVHIWYARATPSRIGLLLNLSVKEIEKILYFVKYIVIEYDKNQKKNAISNLDNNFTSKVKNIEEYYQEEINELDSKKSEITTKEYSTTKEEIEKTYSKNKSDIEKEYNRIKSILANLKEGSTVLESDYRNIFYKYDGIFKFESGATAILNLLEKINLEEEIQNILSNFRKLKGAERDKTFKRLRLLINLHVSGVRPEWIVLQNLPVMPPDLRPVVQLEGGKFASSDINLFYKRVLMRNLRLKKMIDAGMPDVIKKNEIRLLQESVNNLLVGEKDAAGMKVFKSLTDMLSGKEGIFRKNLLGKRVDYSGRSIITVGPDLKLNECGLPIYIAVKMFTPFIISKLIRANIVHTPKQAEKLIKDESPIALKILKEVIDGKYVMLNRAPTLHRLGIQAFKIRLMQGKTIRIHPLVCPAFNADFDGDQMAVHLPLSDEAQREARELVSSDKNILTPASGDPIITHTQDMVLGSYYLTNDKLSNPEPVGIFNTIDSVVNGYYSGNLDVRDTINFSYDGKNFKTIVGRVLFNSIIPEKLRFIDGIVGKGQLKSILDKVYDEYGREEVVKVADNIKDWGFKFATFSAVSINIFDLYVPENKKPLLESGDESVRKIHDFWYKGFLSDEEKHRLIINIWSYAKTEIERAVKKYYLDGNDVYTLIDSGARGNWSQLTQLSGIKGLVVSPSGEIIELPIKSSLIEGFTPIEYFIAAHGARKGKADTALKTAESGYLTRRLVDASQEVVIKEEDCGTESGLIISKDDAESRGEKFGNMIYGRIILEDIVGSNGDLIISKGEMIDRDTVSKILEENFEAIKIRSSLTCKTEAGVCQKCYGIDLSKRAIAEIGEAVGIISSQSIGEPGTQLTMRTFHGGGVATSEGDMTQGIKRIEELFEIRKPKNSAIVAPFDGVLQINETGKLLEAEIISEPEMKNYIVKKGYSICVKPGDYLKKGGVFAIKDKSQLKVQEEGEVKDIKTDSIVLGVISKYKKSLSGGTVFKVKSGAYVVKGQIISTGALDIREYKGIVGDLEAQKYIVREIKKVFTSQGQDVNDKYMEVIVKQLFSKIIIEDSGDSTFIPGSIVIYEEFVKANEELEQQGLKKASGERLALGLTQIAKEAKSWMSSVSFQETMRIMVDSSTKGSIDELSDLKSNVIIGRLLPIGNLYKKDYYSK</sequence>
<evidence type="ECO:0000256" key="5">
    <source>
        <dbReference type="ARBA" id="ARBA00023163"/>
    </source>
</evidence>
<keyword evidence="4 7" id="KW-0479">Metal-binding</keyword>
<dbReference type="InterPro" id="IPR045867">
    <property type="entry name" value="DNA-dir_RpoC_beta_prime"/>
</dbReference>
<dbReference type="InterPro" id="IPR007080">
    <property type="entry name" value="RNA_pol_Rpb1_1"/>
</dbReference>
<comment type="subunit">
    <text evidence="7">The RNAP catalytic core consists of 2 alpha, 1 beta, 1 beta' and 1 omega subunit. When a sigma factor is associated with the core the holoenzyme is formed, which can initiate transcription.</text>
</comment>
<name>A0ABS5QKN9_9BACT</name>
<dbReference type="SUPFAM" id="SSF64484">
    <property type="entry name" value="beta and beta-prime subunits of DNA dependent RNA-polymerase"/>
    <property type="match status" value="1"/>
</dbReference>
<dbReference type="Gene3D" id="2.40.40.20">
    <property type="match status" value="1"/>
</dbReference>
<evidence type="ECO:0000256" key="7">
    <source>
        <dbReference type="HAMAP-Rule" id="MF_01322"/>
    </source>
</evidence>
<dbReference type="InterPro" id="IPR007081">
    <property type="entry name" value="RNA_pol_Rpb1_5"/>
</dbReference>
<dbReference type="InterPro" id="IPR012754">
    <property type="entry name" value="DNA-dir_RpoC_beta_prime_bact"/>
</dbReference>
<dbReference type="InterPro" id="IPR007066">
    <property type="entry name" value="RNA_pol_Rpb1_3"/>
</dbReference>
<keyword evidence="11" id="KW-1185">Reference proteome</keyword>
<comment type="cofactor">
    <cofactor evidence="7">
        <name>Mg(2+)</name>
        <dbReference type="ChEBI" id="CHEBI:18420"/>
    </cofactor>
    <text evidence="7">Binds 1 Mg(2+) ion per subunit.</text>
</comment>
<dbReference type="GO" id="GO:0000428">
    <property type="term" value="C:DNA-directed RNA polymerase complex"/>
    <property type="evidence" value="ECO:0007669"/>
    <property type="project" value="UniProtKB-KW"/>
</dbReference>
<evidence type="ECO:0000313" key="11">
    <source>
        <dbReference type="Proteomes" id="UP000680365"/>
    </source>
</evidence>
<dbReference type="Gene3D" id="1.10.132.30">
    <property type="match status" value="1"/>
</dbReference>
<feature type="binding site" evidence="7">
    <location>
        <position position="74"/>
    </location>
    <ligand>
        <name>Zn(2+)</name>
        <dbReference type="ChEBI" id="CHEBI:29105"/>
        <label>1</label>
    </ligand>
</feature>
<dbReference type="InterPro" id="IPR000722">
    <property type="entry name" value="RNA_pol_asu"/>
</dbReference>
<dbReference type="Gene3D" id="4.10.860.120">
    <property type="entry name" value="RNA polymerase II, clamp domain"/>
    <property type="match status" value="1"/>
</dbReference>
<comment type="caution">
    <text evidence="10">The sequence shown here is derived from an EMBL/GenBank/DDBJ whole genome shotgun (WGS) entry which is preliminary data.</text>
</comment>
<dbReference type="InterPro" id="IPR042102">
    <property type="entry name" value="RNA_pol_Rpb1_3_sf"/>
</dbReference>
<evidence type="ECO:0000256" key="8">
    <source>
        <dbReference type="RuleBase" id="RU004279"/>
    </source>
</evidence>
<evidence type="ECO:0000256" key="6">
    <source>
        <dbReference type="ARBA" id="ARBA00048552"/>
    </source>
</evidence>
<dbReference type="SMART" id="SM00663">
    <property type="entry name" value="RPOLA_N"/>
    <property type="match status" value="1"/>
</dbReference>
<evidence type="ECO:0000259" key="9">
    <source>
        <dbReference type="SMART" id="SM00663"/>
    </source>
</evidence>
<dbReference type="EC" id="2.7.7.6" evidence="7"/>
<evidence type="ECO:0000256" key="2">
    <source>
        <dbReference type="ARBA" id="ARBA00022679"/>
    </source>
</evidence>
<dbReference type="RefSeq" id="WP_213348662.1">
    <property type="nucleotide sequence ID" value="NZ_JAEDAM010000016.1"/>
</dbReference>
<dbReference type="Gene3D" id="1.10.150.390">
    <property type="match status" value="1"/>
</dbReference>
<dbReference type="Pfam" id="PF04998">
    <property type="entry name" value="RNA_pol_Rpb1_5"/>
    <property type="match status" value="1"/>
</dbReference>
<feature type="binding site" evidence="7">
    <location>
        <position position="912"/>
    </location>
    <ligand>
        <name>Zn(2+)</name>
        <dbReference type="ChEBI" id="CHEBI:29105"/>
        <label>2</label>
    </ligand>
</feature>
<feature type="binding site" evidence="7">
    <location>
        <position position="840"/>
    </location>
    <ligand>
        <name>Zn(2+)</name>
        <dbReference type="ChEBI" id="CHEBI:29105"/>
        <label>2</label>
    </ligand>
</feature>
<dbReference type="Gene3D" id="2.40.50.100">
    <property type="match status" value="1"/>
</dbReference>
<dbReference type="InterPro" id="IPR006592">
    <property type="entry name" value="RNA_pol_N"/>
</dbReference>
<dbReference type="NCBIfam" id="TIGR02386">
    <property type="entry name" value="rpoC_TIGR"/>
    <property type="match status" value="1"/>
</dbReference>
<feature type="domain" description="RNA polymerase N-terminal" evidence="9">
    <location>
        <begin position="296"/>
        <end position="570"/>
    </location>
</feature>
<keyword evidence="3 7" id="KW-0548">Nucleotidyltransferase</keyword>
<dbReference type="Pfam" id="PF00623">
    <property type="entry name" value="RNA_pol_Rpb1_2"/>
    <property type="match status" value="2"/>
</dbReference>
<keyword evidence="5 7" id="KW-0804">Transcription</keyword>
<comment type="similarity">
    <text evidence="7 8">Belongs to the RNA polymerase beta' chain family.</text>
</comment>
<feature type="binding site" evidence="7">
    <location>
        <position position="516"/>
    </location>
    <ligand>
        <name>Mg(2+)</name>
        <dbReference type="ChEBI" id="CHEBI:18420"/>
    </ligand>
</feature>